<dbReference type="Proteomes" id="UP000799764">
    <property type="component" value="Unassembled WGS sequence"/>
</dbReference>
<name>A0A9P4PYT6_9PLEO</name>
<sequence length="532" mass="60813">MPPIDMWDWLRSIPEKTCSSQDSSFSSPAQQLHYKTFSELHEYALKHAKATYKALPHPLLLRFEHVDQDKLALFPKNADVTESRLLVGLSKHSYKGQFIPAYAYICRKNQLHQVLLRLGSKHLKAKDFEDVEWEKPFDSIYDAYGQTERAGDKICIMAAFYFLATERIPQITTRINSFMQNFTKLCDKIHVQDTNEVASYVITTPKLVGDPEKDQSPPSGPLSRPFRAQSNQAVSEAQQQKVDRKEELAGEVFGTRQDTSDTQLIAVMYRIDDKGDRSTISPINDLSSRISSLTVCDGSSGLPMDSLPRNNVDLLLDVAIGQEKPQVKPHNHAEDGQPAISEKKVLNIDDLAAFVSKFRELEAENAQHQQHEVAVADLQLLVVQSQNDAKQAYTNLQGLQERFQNQETEMEELRKDLARTKTDSTHAYQKLTHDLAQEKRKLQLAQHMRDQTQTRLDNAQAEKERLEQRLEKVEQNGASRQKLAAIEANLEVLEADRKGMQDRINFLEGEVQEERNKFNDYKRKIRNLSLDP</sequence>
<evidence type="ECO:0000256" key="1">
    <source>
        <dbReference type="SAM" id="Coils"/>
    </source>
</evidence>
<evidence type="ECO:0000313" key="4">
    <source>
        <dbReference type="Proteomes" id="UP000799764"/>
    </source>
</evidence>
<proteinExistence type="predicted"/>
<evidence type="ECO:0000313" key="3">
    <source>
        <dbReference type="EMBL" id="KAF2451346.1"/>
    </source>
</evidence>
<gene>
    <name evidence="3" type="ORF">P171DRAFT_515380</name>
</gene>
<reference evidence="3" key="1">
    <citation type="journal article" date="2020" name="Stud. Mycol.">
        <title>101 Dothideomycetes genomes: a test case for predicting lifestyles and emergence of pathogens.</title>
        <authorList>
            <person name="Haridas S."/>
            <person name="Albert R."/>
            <person name="Binder M."/>
            <person name="Bloem J."/>
            <person name="Labutti K."/>
            <person name="Salamov A."/>
            <person name="Andreopoulos B."/>
            <person name="Baker S."/>
            <person name="Barry K."/>
            <person name="Bills G."/>
            <person name="Bluhm B."/>
            <person name="Cannon C."/>
            <person name="Castanera R."/>
            <person name="Culley D."/>
            <person name="Daum C."/>
            <person name="Ezra D."/>
            <person name="Gonzalez J."/>
            <person name="Henrissat B."/>
            <person name="Kuo A."/>
            <person name="Liang C."/>
            <person name="Lipzen A."/>
            <person name="Lutzoni F."/>
            <person name="Magnuson J."/>
            <person name="Mondo S."/>
            <person name="Nolan M."/>
            <person name="Ohm R."/>
            <person name="Pangilinan J."/>
            <person name="Park H.-J."/>
            <person name="Ramirez L."/>
            <person name="Alfaro M."/>
            <person name="Sun H."/>
            <person name="Tritt A."/>
            <person name="Yoshinaga Y."/>
            <person name="Zwiers L.-H."/>
            <person name="Turgeon B."/>
            <person name="Goodwin S."/>
            <person name="Spatafora J."/>
            <person name="Crous P."/>
            <person name="Grigoriev I."/>
        </authorList>
    </citation>
    <scope>NUCLEOTIDE SEQUENCE</scope>
    <source>
        <strain evidence="3">CBS 690.94</strain>
    </source>
</reference>
<dbReference type="EMBL" id="MU001492">
    <property type="protein sequence ID" value="KAF2451346.1"/>
    <property type="molecule type" value="Genomic_DNA"/>
</dbReference>
<organism evidence="3 4">
    <name type="scientific">Karstenula rhodostoma CBS 690.94</name>
    <dbReference type="NCBI Taxonomy" id="1392251"/>
    <lineage>
        <taxon>Eukaryota</taxon>
        <taxon>Fungi</taxon>
        <taxon>Dikarya</taxon>
        <taxon>Ascomycota</taxon>
        <taxon>Pezizomycotina</taxon>
        <taxon>Dothideomycetes</taxon>
        <taxon>Pleosporomycetidae</taxon>
        <taxon>Pleosporales</taxon>
        <taxon>Massarineae</taxon>
        <taxon>Didymosphaeriaceae</taxon>
        <taxon>Karstenula</taxon>
    </lineage>
</organism>
<evidence type="ECO:0000256" key="2">
    <source>
        <dbReference type="SAM" id="MobiDB-lite"/>
    </source>
</evidence>
<dbReference type="AlphaFoldDB" id="A0A9P4PYT6"/>
<accession>A0A9P4PYT6</accession>
<keyword evidence="1" id="KW-0175">Coiled coil</keyword>
<comment type="caution">
    <text evidence="3">The sequence shown here is derived from an EMBL/GenBank/DDBJ whole genome shotgun (WGS) entry which is preliminary data.</text>
</comment>
<dbReference type="OrthoDB" id="3790858at2759"/>
<protein>
    <submittedName>
        <fullName evidence="3">Uncharacterized protein</fullName>
    </submittedName>
</protein>
<keyword evidence="4" id="KW-1185">Reference proteome</keyword>
<feature type="coiled-coil region" evidence="1">
    <location>
        <begin position="382"/>
        <end position="531"/>
    </location>
</feature>
<feature type="compositionally biased region" description="Polar residues" evidence="2">
    <location>
        <begin position="228"/>
        <end position="240"/>
    </location>
</feature>
<feature type="region of interest" description="Disordered" evidence="2">
    <location>
        <begin position="206"/>
        <end position="245"/>
    </location>
</feature>